<protein>
    <recommendedName>
        <fullName evidence="2">Protein kinase domain-containing protein</fullName>
    </recommendedName>
</protein>
<dbReference type="EMBL" id="NCKU01000164">
    <property type="protein sequence ID" value="RWS16806.1"/>
    <property type="molecule type" value="Genomic_DNA"/>
</dbReference>
<dbReference type="PANTHER" id="PTHR24362">
    <property type="entry name" value="SERINE/THREONINE-PROTEIN KINASE NEK"/>
    <property type="match status" value="1"/>
</dbReference>
<dbReference type="STRING" id="1965070.A0A443RND9"/>
<dbReference type="Proteomes" id="UP000285301">
    <property type="component" value="Unassembled WGS sequence"/>
</dbReference>
<dbReference type="PANTHER" id="PTHR24362:SF309">
    <property type="entry name" value="PROTEIN KINASE DOMAIN-CONTAINING PROTEIN"/>
    <property type="match status" value="1"/>
</dbReference>
<feature type="domain" description="Protein kinase" evidence="2">
    <location>
        <begin position="156"/>
        <end position="419"/>
    </location>
</feature>
<feature type="compositionally biased region" description="Basic and acidic residues" evidence="1">
    <location>
        <begin position="1"/>
        <end position="17"/>
    </location>
</feature>
<evidence type="ECO:0000259" key="2">
    <source>
        <dbReference type="PROSITE" id="PS50011"/>
    </source>
</evidence>
<evidence type="ECO:0000313" key="3">
    <source>
        <dbReference type="EMBL" id="RWS16806.1"/>
    </source>
</evidence>
<dbReference type="AlphaFoldDB" id="A0A443RND9"/>
<evidence type="ECO:0000256" key="1">
    <source>
        <dbReference type="SAM" id="MobiDB-lite"/>
    </source>
</evidence>
<dbReference type="SMART" id="SM00220">
    <property type="entry name" value="S_TKc"/>
    <property type="match status" value="1"/>
</dbReference>
<dbReference type="Gene3D" id="1.10.510.10">
    <property type="entry name" value="Transferase(Phosphotransferase) domain 1"/>
    <property type="match status" value="1"/>
</dbReference>
<accession>A0A443RND9</accession>
<dbReference type="PROSITE" id="PS50011">
    <property type="entry name" value="PROTEIN_KINASE_DOM"/>
    <property type="match status" value="1"/>
</dbReference>
<evidence type="ECO:0000313" key="4">
    <source>
        <dbReference type="Proteomes" id="UP000285301"/>
    </source>
</evidence>
<organism evidence="3 4">
    <name type="scientific">Dinothrombium tinctorium</name>
    <dbReference type="NCBI Taxonomy" id="1965070"/>
    <lineage>
        <taxon>Eukaryota</taxon>
        <taxon>Metazoa</taxon>
        <taxon>Ecdysozoa</taxon>
        <taxon>Arthropoda</taxon>
        <taxon>Chelicerata</taxon>
        <taxon>Arachnida</taxon>
        <taxon>Acari</taxon>
        <taxon>Acariformes</taxon>
        <taxon>Trombidiformes</taxon>
        <taxon>Prostigmata</taxon>
        <taxon>Anystina</taxon>
        <taxon>Parasitengona</taxon>
        <taxon>Trombidioidea</taxon>
        <taxon>Trombidiidae</taxon>
        <taxon>Dinothrombium</taxon>
    </lineage>
</organism>
<dbReference type="GO" id="GO:0004672">
    <property type="term" value="F:protein kinase activity"/>
    <property type="evidence" value="ECO:0007669"/>
    <property type="project" value="InterPro"/>
</dbReference>
<dbReference type="Pfam" id="PF00069">
    <property type="entry name" value="Pkinase"/>
    <property type="match status" value="1"/>
</dbReference>
<feature type="compositionally biased region" description="Polar residues" evidence="1">
    <location>
        <begin position="20"/>
        <end position="53"/>
    </location>
</feature>
<reference evidence="3 4" key="1">
    <citation type="journal article" date="2018" name="Gigascience">
        <title>Genomes of trombidid mites reveal novel predicted allergens and laterally-transferred genes associated with secondary metabolism.</title>
        <authorList>
            <person name="Dong X."/>
            <person name="Chaisiri K."/>
            <person name="Xia D."/>
            <person name="Armstrong S.D."/>
            <person name="Fang Y."/>
            <person name="Donnelly M.J."/>
            <person name="Kadowaki T."/>
            <person name="McGarry J.W."/>
            <person name="Darby A.C."/>
            <person name="Makepeace B.L."/>
        </authorList>
    </citation>
    <scope>NUCLEOTIDE SEQUENCE [LARGE SCALE GENOMIC DNA]</scope>
    <source>
        <strain evidence="3">UoL-WK</strain>
    </source>
</reference>
<keyword evidence="4" id="KW-1185">Reference proteome</keyword>
<dbReference type="InterPro" id="IPR011009">
    <property type="entry name" value="Kinase-like_dom_sf"/>
</dbReference>
<dbReference type="SUPFAM" id="SSF56112">
    <property type="entry name" value="Protein kinase-like (PK-like)"/>
    <property type="match status" value="1"/>
</dbReference>
<sequence>MDSEKNAKSEASEEQKPNEVPTSGTEQSEGAKEISTNAMSEEQKQIEMTMSDVDQSTISALTASSASQGSNAEVITSDAGPSTISALSTSGVNEEKKEEAAINEIKTEQIPTEKAVLEAHEPLDWQKNRLFALSQLHKNEGAREVTEEEVIKEGYSLDGSKIGETYIGTIYRTRNEQKVAEELMAKVIEMASINKIHDQQLRSHGIKILKFLNKNPFVNIVTIFDVFIVFGKLLIIEEFLLTNLDTMLTKIGKVDHKVLKVLGEPLGNAINYLHNIGVAHQNIAPHNIYFNLNDVLKLTSLEYAIVCWDHHRDEVILQRLKEKEIKPGKFVAPEITLSSIYDPMKADVYSYGVSLCYMVLKKYPYDGTKIENFEEQWTAAKYDLNVFLPTIPMDLISKCVQADPEKRITIRDVVIHPFYADRL</sequence>
<gene>
    <name evidence="3" type="ORF">B4U79_16365</name>
</gene>
<comment type="caution">
    <text evidence="3">The sequence shown here is derived from an EMBL/GenBank/DDBJ whole genome shotgun (WGS) entry which is preliminary data.</text>
</comment>
<feature type="region of interest" description="Disordered" evidence="1">
    <location>
        <begin position="1"/>
        <end position="53"/>
    </location>
</feature>
<dbReference type="GO" id="GO:0005524">
    <property type="term" value="F:ATP binding"/>
    <property type="evidence" value="ECO:0007669"/>
    <property type="project" value="InterPro"/>
</dbReference>
<dbReference type="InterPro" id="IPR000719">
    <property type="entry name" value="Prot_kinase_dom"/>
</dbReference>
<dbReference type="OrthoDB" id="4062651at2759"/>
<proteinExistence type="predicted"/>
<name>A0A443RND9_9ACAR</name>